<dbReference type="EMBL" id="CAJNOL010001110">
    <property type="protein sequence ID" value="CAF1289488.1"/>
    <property type="molecule type" value="Genomic_DNA"/>
</dbReference>
<reference evidence="3" key="1">
    <citation type="submission" date="2021-02" db="EMBL/GenBank/DDBJ databases">
        <authorList>
            <person name="Nowell W R."/>
        </authorList>
    </citation>
    <scope>NUCLEOTIDE SEQUENCE</scope>
</reference>
<dbReference type="Proteomes" id="UP000663854">
    <property type="component" value="Unassembled WGS sequence"/>
</dbReference>
<keyword evidence="4" id="KW-1185">Reference proteome</keyword>
<dbReference type="AlphaFoldDB" id="A0A815CZI0"/>
<sequence length="352" mass="41054">MPYPSLSLCHLPSATFFSSILTHLCINVNTFDDCLYVLDGRLKQLTTFIVTVYSIDKSLSIVHNIDNLPNLKCFSLKSFSRFEQYDKIVFLLRRMLYLEKLTLYLPIKGRNKPIDGTYIQNDILVYMPQLHSFTFYIYTYVDTSGLSYKLSNEHIQQTLKNIAEENVASIVNYICMNKVACSIFSIPFAFDYLEDLGNKFPNLVFSYVTYLLVQDNDAFKHEFFIRIARSFPLLKHLRIFNIESQLLLHDLLTCSSDKNQLYSIVKYPHLTSLDVKYAHEDYLDQFLNETKAYVPCLTQLGVMDIHLNIVTKNFTREETRHNCAKIKQLFVVGSLVHSNNFYDYFPSFSFSL</sequence>
<dbReference type="InterPro" id="IPR032675">
    <property type="entry name" value="LRR_dom_sf"/>
</dbReference>
<protein>
    <submittedName>
        <fullName evidence="3">Uncharacterized protein</fullName>
    </submittedName>
</protein>
<dbReference type="Proteomes" id="UP000663870">
    <property type="component" value="Unassembled WGS sequence"/>
</dbReference>
<dbReference type="Gene3D" id="3.80.10.10">
    <property type="entry name" value="Ribonuclease Inhibitor"/>
    <property type="match status" value="1"/>
</dbReference>
<evidence type="ECO:0000313" key="2">
    <source>
        <dbReference type="EMBL" id="CAF1288837.1"/>
    </source>
</evidence>
<dbReference type="EMBL" id="CAJNOH010000298">
    <property type="protein sequence ID" value="CAF0989887.1"/>
    <property type="molecule type" value="Genomic_DNA"/>
</dbReference>
<name>A0A815CZI0_9BILA</name>
<accession>A0A815CZI0</accession>
<evidence type="ECO:0000313" key="4">
    <source>
        <dbReference type="Proteomes" id="UP000663870"/>
    </source>
</evidence>
<gene>
    <name evidence="2" type="ORF">JXQ802_LOCUS28886</name>
    <name evidence="3" type="ORF">JXQ802_LOCUS28919</name>
    <name evidence="1" type="ORF">PYM288_LOCUS14058</name>
</gene>
<evidence type="ECO:0000313" key="1">
    <source>
        <dbReference type="EMBL" id="CAF0989887.1"/>
    </source>
</evidence>
<comment type="caution">
    <text evidence="3">The sequence shown here is derived from an EMBL/GenBank/DDBJ whole genome shotgun (WGS) entry which is preliminary data.</text>
</comment>
<organism evidence="3 4">
    <name type="scientific">Rotaria sordida</name>
    <dbReference type="NCBI Taxonomy" id="392033"/>
    <lineage>
        <taxon>Eukaryota</taxon>
        <taxon>Metazoa</taxon>
        <taxon>Spiralia</taxon>
        <taxon>Gnathifera</taxon>
        <taxon>Rotifera</taxon>
        <taxon>Eurotatoria</taxon>
        <taxon>Bdelloidea</taxon>
        <taxon>Philodinida</taxon>
        <taxon>Philodinidae</taxon>
        <taxon>Rotaria</taxon>
    </lineage>
</organism>
<evidence type="ECO:0000313" key="3">
    <source>
        <dbReference type="EMBL" id="CAF1289488.1"/>
    </source>
</evidence>
<proteinExistence type="predicted"/>
<dbReference type="EMBL" id="CAJNOL010001106">
    <property type="protein sequence ID" value="CAF1288837.1"/>
    <property type="molecule type" value="Genomic_DNA"/>
</dbReference>